<dbReference type="RefSeq" id="WP_207859571.1">
    <property type="nucleotide sequence ID" value="NZ_JAFREP010000013.1"/>
</dbReference>
<dbReference type="FunFam" id="3.40.50.620:FF:000004">
    <property type="entry name" value="tRNA-specific 2-thiouridylase MnmA"/>
    <property type="match status" value="1"/>
</dbReference>
<evidence type="ECO:0000256" key="9">
    <source>
        <dbReference type="ARBA" id="ARBA00051542"/>
    </source>
</evidence>
<feature type="binding site" evidence="10">
    <location>
        <position position="47"/>
    </location>
    <ligand>
        <name>ATP</name>
        <dbReference type="ChEBI" id="CHEBI:30616"/>
    </ligand>
</feature>
<dbReference type="Pfam" id="PF20259">
    <property type="entry name" value="tRNA_Me_trans_M"/>
    <property type="match status" value="1"/>
</dbReference>
<dbReference type="Gene3D" id="2.30.30.280">
    <property type="entry name" value="Adenine nucleotide alpha hydrolases-like domains"/>
    <property type="match status" value="1"/>
</dbReference>
<feature type="domain" description="tRNA-specific 2-thiouridylase MnmA-like central" evidence="12">
    <location>
        <begin position="214"/>
        <end position="276"/>
    </location>
</feature>
<feature type="region of interest" description="Interaction with tRNA" evidence="10">
    <location>
        <begin position="156"/>
        <end position="158"/>
    </location>
</feature>
<feature type="site" description="Interaction with tRNA" evidence="10">
    <location>
        <position position="348"/>
    </location>
</feature>
<dbReference type="Proteomes" id="UP000664417">
    <property type="component" value="Unassembled WGS sequence"/>
</dbReference>
<sequence>METNLTLINKERPAKRKVVVGLSGGVDSAVAAYRLKEEGHEVIGIFMKNWEDDDEGCTAEDDHRDARLVAGTLGIPFYTFNFVKEYWDRVFQHFLAEYGKGYTPNPDILCNKEIKFKAFLEKAMALKADNLATGHYARVVYEDGAYQMLKGVDPKKDQSYFLYTLQQNALSRAMFPLGDIHKSEVRDIAKKAGLPNWDRKDSTGICFIGERNFKDFLKGYLGMKPGVIEDPNGKVVGKHDGLMFHTIGQRQGLGIGGPGEPWYVAAKDTDRNVLIAAQGKNHPILFAPALQCSDLSTTTGAPLPLDSFIQCKIRYRQDDQACRVSAGPEPGTYLVQFPQPQRAIAPKQSIVFYQGDRCLGGGVIDTALREAEPNQVAG</sequence>
<comment type="catalytic activity">
    <reaction evidence="9 10">
        <text>S-sulfanyl-L-cysteinyl-[protein] + uridine(34) in tRNA + AH2 + ATP = 2-thiouridine(34) in tRNA + L-cysteinyl-[protein] + A + AMP + diphosphate + H(+)</text>
        <dbReference type="Rhea" id="RHEA:47032"/>
        <dbReference type="Rhea" id="RHEA-COMP:10131"/>
        <dbReference type="Rhea" id="RHEA-COMP:11726"/>
        <dbReference type="Rhea" id="RHEA-COMP:11727"/>
        <dbReference type="Rhea" id="RHEA-COMP:11728"/>
        <dbReference type="ChEBI" id="CHEBI:13193"/>
        <dbReference type="ChEBI" id="CHEBI:15378"/>
        <dbReference type="ChEBI" id="CHEBI:17499"/>
        <dbReference type="ChEBI" id="CHEBI:29950"/>
        <dbReference type="ChEBI" id="CHEBI:30616"/>
        <dbReference type="ChEBI" id="CHEBI:33019"/>
        <dbReference type="ChEBI" id="CHEBI:61963"/>
        <dbReference type="ChEBI" id="CHEBI:65315"/>
        <dbReference type="ChEBI" id="CHEBI:87170"/>
        <dbReference type="ChEBI" id="CHEBI:456215"/>
        <dbReference type="EC" id="2.8.1.13"/>
    </reaction>
</comment>
<dbReference type="AlphaFoldDB" id="A0A8J7Q7C5"/>
<dbReference type="InterPro" id="IPR023382">
    <property type="entry name" value="MnmA-like_central_sf"/>
</dbReference>
<keyword evidence="14" id="KW-1185">Reference proteome</keyword>
<evidence type="ECO:0000256" key="10">
    <source>
        <dbReference type="HAMAP-Rule" id="MF_00144"/>
    </source>
</evidence>
<comment type="caution">
    <text evidence="10">Lacks conserved residue(s) required for the propagation of feature annotation.</text>
</comment>
<dbReference type="GO" id="GO:0000049">
    <property type="term" value="F:tRNA binding"/>
    <property type="evidence" value="ECO:0007669"/>
    <property type="project" value="UniProtKB-KW"/>
</dbReference>
<dbReference type="GO" id="GO:0103016">
    <property type="term" value="F:tRNA-uridine 2-sulfurtransferase activity"/>
    <property type="evidence" value="ECO:0007669"/>
    <property type="project" value="UniProtKB-EC"/>
</dbReference>
<feature type="active site" description="Cysteine persulfide intermediate" evidence="10">
    <location>
        <position position="206"/>
    </location>
</feature>
<comment type="similarity">
    <text evidence="10">Belongs to the MnmA/TRMU family.</text>
</comment>
<evidence type="ECO:0000313" key="14">
    <source>
        <dbReference type="Proteomes" id="UP000664417"/>
    </source>
</evidence>
<dbReference type="InterPro" id="IPR004506">
    <property type="entry name" value="MnmA-like"/>
</dbReference>
<dbReference type="NCBIfam" id="TIGR00420">
    <property type="entry name" value="trmU"/>
    <property type="match status" value="1"/>
</dbReference>
<evidence type="ECO:0000256" key="8">
    <source>
        <dbReference type="ARBA" id="ARBA00023157"/>
    </source>
</evidence>
<dbReference type="InterPro" id="IPR046884">
    <property type="entry name" value="MnmA-like_central"/>
</dbReference>
<keyword evidence="2 10" id="KW-0820">tRNA-binding</keyword>
<feature type="domain" description="tRNA-specific 2-thiouridylase MnmA-like C-terminal" evidence="11">
    <location>
        <begin position="309"/>
        <end position="364"/>
    </location>
</feature>
<keyword evidence="8" id="KW-1015">Disulfide bond</keyword>
<feature type="region of interest" description="Interaction with target base in tRNA" evidence="10">
    <location>
        <begin position="105"/>
        <end position="107"/>
    </location>
</feature>
<feature type="binding site" evidence="10">
    <location>
        <begin position="21"/>
        <end position="28"/>
    </location>
    <ligand>
        <name>ATP</name>
        <dbReference type="ChEBI" id="CHEBI:30616"/>
    </ligand>
</feature>
<comment type="subcellular location">
    <subcellularLocation>
        <location evidence="10">Cytoplasm</location>
    </subcellularLocation>
</comment>
<dbReference type="InterPro" id="IPR046885">
    <property type="entry name" value="MnmA-like_C"/>
</dbReference>
<dbReference type="GO" id="GO:0002143">
    <property type="term" value="P:tRNA wobble position uridine thiolation"/>
    <property type="evidence" value="ECO:0007669"/>
    <property type="project" value="TreeGrafter"/>
</dbReference>
<dbReference type="GO" id="GO:0005737">
    <property type="term" value="C:cytoplasm"/>
    <property type="evidence" value="ECO:0007669"/>
    <property type="project" value="UniProtKB-SubCell"/>
</dbReference>
<dbReference type="Gene3D" id="3.40.50.620">
    <property type="entry name" value="HUPs"/>
    <property type="match status" value="1"/>
</dbReference>
<name>A0A8J7Q7C5_9BACT</name>
<feature type="site" description="Interaction with tRNA" evidence="10">
    <location>
        <position position="135"/>
    </location>
</feature>
<feature type="active site" description="Nucleophile" evidence="10">
    <location>
        <position position="110"/>
    </location>
</feature>
<dbReference type="SUPFAM" id="SSF52402">
    <property type="entry name" value="Adenine nucleotide alpha hydrolases-like"/>
    <property type="match status" value="1"/>
</dbReference>
<evidence type="ECO:0000256" key="6">
    <source>
        <dbReference type="ARBA" id="ARBA00022840"/>
    </source>
</evidence>
<proteinExistence type="inferred from homology"/>
<feature type="region of interest" description="Interaction with tRNA" evidence="10">
    <location>
        <begin position="314"/>
        <end position="315"/>
    </location>
</feature>
<accession>A0A8J7Q7C5</accession>
<comment type="caution">
    <text evidence="13">The sequence shown here is derived from an EMBL/GenBank/DDBJ whole genome shotgun (WGS) entry which is preliminary data.</text>
</comment>
<dbReference type="EMBL" id="JAFREP010000013">
    <property type="protein sequence ID" value="MBO1319666.1"/>
    <property type="molecule type" value="Genomic_DNA"/>
</dbReference>
<dbReference type="InterPro" id="IPR014729">
    <property type="entry name" value="Rossmann-like_a/b/a_fold"/>
</dbReference>
<dbReference type="GO" id="GO:0005524">
    <property type="term" value="F:ATP binding"/>
    <property type="evidence" value="ECO:0007669"/>
    <property type="project" value="UniProtKB-KW"/>
</dbReference>
<keyword evidence="7 10" id="KW-0694">RNA-binding</keyword>
<protein>
    <recommendedName>
        <fullName evidence="10">tRNA-specific 2-thiouridylase MnmA</fullName>
        <ecNumber evidence="10">2.8.1.13</ecNumber>
    </recommendedName>
</protein>
<dbReference type="CDD" id="cd01998">
    <property type="entry name" value="MnmA_TRMU-like"/>
    <property type="match status" value="1"/>
</dbReference>
<gene>
    <name evidence="10 13" type="primary">mnmA</name>
    <name evidence="13" type="ORF">J3U88_14420</name>
</gene>
<evidence type="ECO:0000259" key="12">
    <source>
        <dbReference type="Pfam" id="PF20259"/>
    </source>
</evidence>
<dbReference type="Pfam" id="PF03054">
    <property type="entry name" value="tRNA_Me_trans"/>
    <property type="match status" value="1"/>
</dbReference>
<dbReference type="HAMAP" id="MF_00144">
    <property type="entry name" value="tRNA_thiouridyl_MnmA"/>
    <property type="match status" value="1"/>
</dbReference>
<reference evidence="13" key="1">
    <citation type="submission" date="2021-03" db="EMBL/GenBank/DDBJ databases">
        <authorList>
            <person name="Wang G."/>
        </authorList>
    </citation>
    <scope>NUCLEOTIDE SEQUENCE</scope>
    <source>
        <strain evidence="13">KCTC 12899</strain>
    </source>
</reference>
<dbReference type="NCBIfam" id="NF001138">
    <property type="entry name" value="PRK00143.1"/>
    <property type="match status" value="1"/>
</dbReference>
<dbReference type="Gene3D" id="2.40.30.10">
    <property type="entry name" value="Translation factors"/>
    <property type="match status" value="1"/>
</dbReference>
<evidence type="ECO:0000256" key="4">
    <source>
        <dbReference type="ARBA" id="ARBA00022694"/>
    </source>
</evidence>
<dbReference type="EC" id="2.8.1.13" evidence="10"/>
<evidence type="ECO:0000256" key="3">
    <source>
        <dbReference type="ARBA" id="ARBA00022679"/>
    </source>
</evidence>
<evidence type="ECO:0000256" key="5">
    <source>
        <dbReference type="ARBA" id="ARBA00022741"/>
    </source>
</evidence>
<keyword evidence="5 10" id="KW-0547">Nucleotide-binding</keyword>
<feature type="binding site" evidence="10">
    <location>
        <position position="134"/>
    </location>
    <ligand>
        <name>ATP</name>
        <dbReference type="ChEBI" id="CHEBI:30616"/>
    </ligand>
</feature>
<evidence type="ECO:0000313" key="13">
    <source>
        <dbReference type="EMBL" id="MBO1319666.1"/>
    </source>
</evidence>
<evidence type="ECO:0000256" key="7">
    <source>
        <dbReference type="ARBA" id="ARBA00022884"/>
    </source>
</evidence>
<evidence type="ECO:0000256" key="1">
    <source>
        <dbReference type="ARBA" id="ARBA00022490"/>
    </source>
</evidence>
<keyword evidence="6 10" id="KW-0067">ATP-binding</keyword>
<dbReference type="PANTHER" id="PTHR11933">
    <property type="entry name" value="TRNA 5-METHYLAMINOMETHYL-2-THIOURIDYLATE -METHYLTRANSFERASE"/>
    <property type="match status" value="1"/>
</dbReference>
<organism evidence="13 14">
    <name type="scientific">Acanthopleuribacter pedis</name>
    <dbReference type="NCBI Taxonomy" id="442870"/>
    <lineage>
        <taxon>Bacteria</taxon>
        <taxon>Pseudomonadati</taxon>
        <taxon>Acidobacteriota</taxon>
        <taxon>Holophagae</taxon>
        <taxon>Acanthopleuribacterales</taxon>
        <taxon>Acanthopleuribacteraceae</taxon>
        <taxon>Acanthopleuribacter</taxon>
    </lineage>
</organism>
<dbReference type="Pfam" id="PF20258">
    <property type="entry name" value="tRNA_Me_trans_C"/>
    <property type="match status" value="1"/>
</dbReference>
<comment type="function">
    <text evidence="10">Catalyzes the 2-thiolation of uridine at the wobble position (U34) of tRNA, leading to the formation of s(2)U34.</text>
</comment>
<dbReference type="PANTHER" id="PTHR11933:SF5">
    <property type="entry name" value="MITOCHONDRIAL TRNA-SPECIFIC 2-THIOURIDYLASE 1"/>
    <property type="match status" value="1"/>
</dbReference>
<keyword evidence="4 10" id="KW-0819">tRNA processing</keyword>
<keyword evidence="3 10" id="KW-0808">Transferase</keyword>
<dbReference type="FunFam" id="2.30.30.280:FF:000001">
    <property type="entry name" value="tRNA-specific 2-thiouridylase MnmA"/>
    <property type="match status" value="1"/>
</dbReference>
<keyword evidence="1 10" id="KW-0963">Cytoplasm</keyword>
<evidence type="ECO:0000256" key="2">
    <source>
        <dbReference type="ARBA" id="ARBA00022555"/>
    </source>
</evidence>
<evidence type="ECO:0000259" key="11">
    <source>
        <dbReference type="Pfam" id="PF20258"/>
    </source>
</evidence>